<evidence type="ECO:0000256" key="5">
    <source>
        <dbReference type="ARBA" id="ARBA00022989"/>
    </source>
</evidence>
<feature type="transmembrane region" description="Helical" evidence="8">
    <location>
        <begin position="105"/>
        <end position="124"/>
    </location>
</feature>
<keyword evidence="3" id="KW-0808">Transferase</keyword>
<evidence type="ECO:0000313" key="10">
    <source>
        <dbReference type="Proteomes" id="UP000540989"/>
    </source>
</evidence>
<evidence type="ECO:0000256" key="1">
    <source>
        <dbReference type="ARBA" id="ARBA00004651"/>
    </source>
</evidence>
<evidence type="ECO:0008006" key="11">
    <source>
        <dbReference type="Google" id="ProtNLM"/>
    </source>
</evidence>
<feature type="transmembrane region" description="Helical" evidence="8">
    <location>
        <begin position="131"/>
        <end position="149"/>
    </location>
</feature>
<protein>
    <recommendedName>
        <fullName evidence="11">DUF2029 domain-containing protein</fullName>
    </recommendedName>
</protein>
<dbReference type="EMBL" id="JACHIP010000007">
    <property type="protein sequence ID" value="MBB5059881.1"/>
    <property type="molecule type" value="Genomic_DNA"/>
</dbReference>
<dbReference type="RefSeq" id="WP_184221789.1">
    <property type="nucleotide sequence ID" value="NZ_JACHIP010000007.1"/>
</dbReference>
<feature type="transmembrane region" description="Helical" evidence="8">
    <location>
        <begin position="211"/>
        <end position="230"/>
    </location>
</feature>
<feature type="transmembrane region" description="Helical" evidence="8">
    <location>
        <begin position="178"/>
        <end position="199"/>
    </location>
</feature>
<evidence type="ECO:0000256" key="3">
    <source>
        <dbReference type="ARBA" id="ARBA00022679"/>
    </source>
</evidence>
<sequence length="434" mass="47984">MRNTRVLLVLALLFFLGVPGLGLLNVLHRPLDFRDYHTVYADAQSLVQGYDPYLDRQTQIDQAAERAKGMVGPLPRPGNWLMAQYPPPSLAYFVPLSYLPWKASLATWLIISTILFGLAAFSVLNLYEANASLWPQLLLVVFVAGSIGLPRQGQPSTAAISLAVIAMCSFIKNRRIGLGACCLALAITLKPQVAILFLPYMFFMGSRLRKYALAVIAMVAVFSIPGFLLIHWNPASGNWLGEMLTNIRLAGTNGLINDPAPANVDSQSLMETDTIFYTFIRSAHVATILTEAFCGCLLLVFALLLLRTRTGFTRDRLGVATLSVLSLLPLHHRAYDIGILILIFPALDWLTRQSSVLKYISTAMTLGVIILSHYPLPHILHVSYGSVASVGLIRFLLVFRTMALFLVALSLFFLMILGLWSRRRLPGENLQITP</sequence>
<feature type="transmembrane region" description="Helical" evidence="8">
    <location>
        <begin position="285"/>
        <end position="306"/>
    </location>
</feature>
<evidence type="ECO:0000256" key="4">
    <source>
        <dbReference type="ARBA" id="ARBA00022692"/>
    </source>
</evidence>
<dbReference type="GO" id="GO:0016758">
    <property type="term" value="F:hexosyltransferase activity"/>
    <property type="evidence" value="ECO:0007669"/>
    <property type="project" value="InterPro"/>
</dbReference>
<gene>
    <name evidence="9" type="ORF">HDF16_004610</name>
</gene>
<evidence type="ECO:0000256" key="2">
    <source>
        <dbReference type="ARBA" id="ARBA00022475"/>
    </source>
</evidence>
<dbReference type="InterPro" id="IPR018584">
    <property type="entry name" value="GT87"/>
</dbReference>
<feature type="transmembrane region" description="Helical" evidence="8">
    <location>
        <begin position="396"/>
        <end position="420"/>
    </location>
</feature>
<comment type="similarity">
    <text evidence="7">Belongs to the glycosyltransferase 87 family.</text>
</comment>
<keyword evidence="5 8" id="KW-1133">Transmembrane helix</keyword>
<dbReference type="GO" id="GO:0005886">
    <property type="term" value="C:plasma membrane"/>
    <property type="evidence" value="ECO:0007669"/>
    <property type="project" value="UniProtKB-SubCell"/>
</dbReference>
<evidence type="ECO:0000256" key="8">
    <source>
        <dbReference type="SAM" id="Phobius"/>
    </source>
</evidence>
<comment type="caution">
    <text evidence="9">The sequence shown here is derived from an EMBL/GenBank/DDBJ whole genome shotgun (WGS) entry which is preliminary data.</text>
</comment>
<keyword evidence="6 8" id="KW-0472">Membrane</keyword>
<evidence type="ECO:0000256" key="6">
    <source>
        <dbReference type="ARBA" id="ARBA00023136"/>
    </source>
</evidence>
<comment type="subcellular location">
    <subcellularLocation>
        <location evidence="1">Cell membrane</location>
        <topology evidence="1">Multi-pass membrane protein</topology>
    </subcellularLocation>
</comment>
<organism evidence="9 10">
    <name type="scientific">Granulicella aggregans</name>
    <dbReference type="NCBI Taxonomy" id="474949"/>
    <lineage>
        <taxon>Bacteria</taxon>
        <taxon>Pseudomonadati</taxon>
        <taxon>Acidobacteriota</taxon>
        <taxon>Terriglobia</taxon>
        <taxon>Terriglobales</taxon>
        <taxon>Acidobacteriaceae</taxon>
        <taxon>Granulicella</taxon>
    </lineage>
</organism>
<dbReference type="AlphaFoldDB" id="A0A7W8E5Q9"/>
<accession>A0A7W8E5Q9</accession>
<keyword evidence="2" id="KW-1003">Cell membrane</keyword>
<keyword evidence="4 8" id="KW-0812">Transmembrane</keyword>
<proteinExistence type="inferred from homology"/>
<feature type="transmembrane region" description="Helical" evidence="8">
    <location>
        <begin position="356"/>
        <end position="376"/>
    </location>
</feature>
<reference evidence="9 10" key="1">
    <citation type="submission" date="2020-08" db="EMBL/GenBank/DDBJ databases">
        <title>Genomic Encyclopedia of Type Strains, Phase IV (KMG-V): Genome sequencing to study the core and pangenomes of soil and plant-associated prokaryotes.</title>
        <authorList>
            <person name="Whitman W."/>
        </authorList>
    </citation>
    <scope>NUCLEOTIDE SEQUENCE [LARGE SCALE GENOMIC DNA]</scope>
    <source>
        <strain evidence="9 10">M8UP14</strain>
    </source>
</reference>
<evidence type="ECO:0000256" key="7">
    <source>
        <dbReference type="ARBA" id="ARBA00024033"/>
    </source>
</evidence>
<evidence type="ECO:0000313" key="9">
    <source>
        <dbReference type="EMBL" id="MBB5059881.1"/>
    </source>
</evidence>
<name>A0A7W8E5Q9_9BACT</name>
<dbReference type="Proteomes" id="UP000540989">
    <property type="component" value="Unassembled WGS sequence"/>
</dbReference>
<dbReference type="Pfam" id="PF09594">
    <property type="entry name" value="GT87"/>
    <property type="match status" value="1"/>
</dbReference>
<keyword evidence="10" id="KW-1185">Reference proteome</keyword>